<accession>A0A9J7ASE5</accession>
<gene>
    <name evidence="1" type="ORF">NUH88_00865</name>
</gene>
<keyword evidence="2" id="KW-1185">Reference proteome</keyword>
<dbReference type="Proteomes" id="UP001060336">
    <property type="component" value="Chromosome"/>
</dbReference>
<dbReference type="EMBL" id="CP102480">
    <property type="protein sequence ID" value="UUX50256.1"/>
    <property type="molecule type" value="Genomic_DNA"/>
</dbReference>
<organism evidence="1 2">
    <name type="scientific">Nisaea acidiphila</name>
    <dbReference type="NCBI Taxonomy" id="1862145"/>
    <lineage>
        <taxon>Bacteria</taxon>
        <taxon>Pseudomonadati</taxon>
        <taxon>Pseudomonadota</taxon>
        <taxon>Alphaproteobacteria</taxon>
        <taxon>Rhodospirillales</taxon>
        <taxon>Thalassobaculaceae</taxon>
        <taxon>Nisaea</taxon>
    </lineage>
</organism>
<evidence type="ECO:0008006" key="3">
    <source>
        <dbReference type="Google" id="ProtNLM"/>
    </source>
</evidence>
<dbReference type="RefSeq" id="WP_257769377.1">
    <property type="nucleotide sequence ID" value="NZ_CP102480.1"/>
</dbReference>
<evidence type="ECO:0000313" key="1">
    <source>
        <dbReference type="EMBL" id="UUX50256.1"/>
    </source>
</evidence>
<reference evidence="1" key="1">
    <citation type="submission" date="2022-08" db="EMBL/GenBank/DDBJ databases">
        <title>Nisaea acidiphila sp. nov., isolated from a marine algal debris and emended description of the genus Nisaea Urios et al. 2008.</title>
        <authorList>
            <person name="Kwon K."/>
        </authorList>
    </citation>
    <scope>NUCLEOTIDE SEQUENCE</scope>
    <source>
        <strain evidence="1">MEBiC11861</strain>
    </source>
</reference>
<protein>
    <recommendedName>
        <fullName evidence="3">DUF2786 domain-containing protein</fullName>
    </recommendedName>
</protein>
<sequence>MMTERDYQRLSKLVAMLSSDNDGEVLNAVDSISNILNQYGLVWTDLLLPRKFLKVRDAQADDIASAPADSAPLDPTQATPKQMYEALMQSPRVSVETKRDIRDYAQEIKENRIRPKTRADLQAMYRYAIMQGRHI</sequence>
<dbReference type="KEGG" id="naci:NUH88_00865"/>
<name>A0A9J7ASE5_9PROT</name>
<evidence type="ECO:0000313" key="2">
    <source>
        <dbReference type="Proteomes" id="UP001060336"/>
    </source>
</evidence>
<dbReference type="AlphaFoldDB" id="A0A9J7ASE5"/>
<proteinExistence type="predicted"/>